<protein>
    <submittedName>
        <fullName evidence="2">Unannotated protein</fullName>
    </submittedName>
</protein>
<dbReference type="EMBL" id="CAFBNE010000012">
    <property type="protein sequence ID" value="CAB4936191.1"/>
    <property type="molecule type" value="Genomic_DNA"/>
</dbReference>
<name>A0A6J7IZT8_9ZZZZ</name>
<organism evidence="2">
    <name type="scientific">freshwater metagenome</name>
    <dbReference type="NCBI Taxonomy" id="449393"/>
    <lineage>
        <taxon>unclassified sequences</taxon>
        <taxon>metagenomes</taxon>
        <taxon>ecological metagenomes</taxon>
    </lineage>
</organism>
<dbReference type="GO" id="GO:0006355">
    <property type="term" value="P:regulation of DNA-templated transcription"/>
    <property type="evidence" value="ECO:0007669"/>
    <property type="project" value="InterPro"/>
</dbReference>
<feature type="domain" description="Ribbon-helix-helix protein CopG" evidence="1">
    <location>
        <begin position="5"/>
        <end position="39"/>
    </location>
</feature>
<dbReference type="InterPro" id="IPR002145">
    <property type="entry name" value="CopG"/>
</dbReference>
<dbReference type="InterPro" id="IPR010985">
    <property type="entry name" value="Ribbon_hlx_hlx"/>
</dbReference>
<evidence type="ECO:0000313" key="2">
    <source>
        <dbReference type="EMBL" id="CAB4936191.1"/>
    </source>
</evidence>
<dbReference type="Pfam" id="PF01402">
    <property type="entry name" value="RHH_1"/>
    <property type="match status" value="1"/>
</dbReference>
<proteinExistence type="predicted"/>
<sequence length="85" mass="9431">MPLSHRLQILLDEEQYARLAQRAKAEERSVGALIREAVDHMWTGTDVRKAALLDAILADGPMPVPDPKDLALELDELRGSRFPAA</sequence>
<gene>
    <name evidence="2" type="ORF">UFOPK3772_00582</name>
</gene>
<evidence type="ECO:0000259" key="1">
    <source>
        <dbReference type="Pfam" id="PF01402"/>
    </source>
</evidence>
<dbReference type="CDD" id="cd21631">
    <property type="entry name" value="RHH_CopG_NikR-like"/>
    <property type="match status" value="1"/>
</dbReference>
<reference evidence="2" key="1">
    <citation type="submission" date="2020-05" db="EMBL/GenBank/DDBJ databases">
        <authorList>
            <person name="Chiriac C."/>
            <person name="Salcher M."/>
            <person name="Ghai R."/>
            <person name="Kavagutti S V."/>
        </authorList>
    </citation>
    <scope>NUCLEOTIDE SEQUENCE</scope>
</reference>
<accession>A0A6J7IZT8</accession>
<dbReference type="SUPFAM" id="SSF47598">
    <property type="entry name" value="Ribbon-helix-helix"/>
    <property type="match status" value="1"/>
</dbReference>
<dbReference type="AlphaFoldDB" id="A0A6J7IZT8"/>